<evidence type="ECO:0000313" key="1">
    <source>
        <dbReference type="EMBL" id="KAK8565985.1"/>
    </source>
</evidence>
<gene>
    <name evidence="1" type="ORF">V6N12_059528</name>
</gene>
<comment type="caution">
    <text evidence="1">The sequence shown here is derived from an EMBL/GenBank/DDBJ whole genome shotgun (WGS) entry which is preliminary data.</text>
</comment>
<dbReference type="EMBL" id="JBBPBM010000010">
    <property type="protein sequence ID" value="KAK8565985.1"/>
    <property type="molecule type" value="Genomic_DNA"/>
</dbReference>
<sequence length="77" mass="8538">MWALHDMLARAWPSGFRWIIIETDCLEETVTLPSPPSSLVAEVDKDKSSSLIDSLMPQDWFGNANAVCFNLQVDLGG</sequence>
<evidence type="ECO:0000313" key="2">
    <source>
        <dbReference type="Proteomes" id="UP001472677"/>
    </source>
</evidence>
<reference evidence="1 2" key="1">
    <citation type="journal article" date="2024" name="G3 (Bethesda)">
        <title>Genome assembly of Hibiscus sabdariffa L. provides insights into metabolisms of medicinal natural products.</title>
        <authorList>
            <person name="Kim T."/>
        </authorList>
    </citation>
    <scope>NUCLEOTIDE SEQUENCE [LARGE SCALE GENOMIC DNA]</scope>
    <source>
        <strain evidence="1">TK-2024</strain>
        <tissue evidence="1">Old leaves</tissue>
    </source>
</reference>
<dbReference type="Proteomes" id="UP001472677">
    <property type="component" value="Unassembled WGS sequence"/>
</dbReference>
<proteinExistence type="predicted"/>
<evidence type="ECO:0008006" key="3">
    <source>
        <dbReference type="Google" id="ProtNLM"/>
    </source>
</evidence>
<protein>
    <recommendedName>
        <fullName evidence="3">RNase H type-1 domain-containing protein</fullName>
    </recommendedName>
</protein>
<accession>A0ABR2EVX1</accession>
<organism evidence="1 2">
    <name type="scientific">Hibiscus sabdariffa</name>
    <name type="common">roselle</name>
    <dbReference type="NCBI Taxonomy" id="183260"/>
    <lineage>
        <taxon>Eukaryota</taxon>
        <taxon>Viridiplantae</taxon>
        <taxon>Streptophyta</taxon>
        <taxon>Embryophyta</taxon>
        <taxon>Tracheophyta</taxon>
        <taxon>Spermatophyta</taxon>
        <taxon>Magnoliopsida</taxon>
        <taxon>eudicotyledons</taxon>
        <taxon>Gunneridae</taxon>
        <taxon>Pentapetalae</taxon>
        <taxon>rosids</taxon>
        <taxon>malvids</taxon>
        <taxon>Malvales</taxon>
        <taxon>Malvaceae</taxon>
        <taxon>Malvoideae</taxon>
        <taxon>Hibiscus</taxon>
    </lineage>
</organism>
<name>A0ABR2EVX1_9ROSI</name>
<keyword evidence="2" id="KW-1185">Reference proteome</keyword>